<gene>
    <name evidence="1" type="ORF">RHMOL_Rhmol08G0119300</name>
</gene>
<sequence>MEESDSRVLPQFESNGECLSWSDDESAYAEIVVIRHGETEWNAAKRMQINLGTVRVSPTASLFHPNGGLAKPIPQNWNPAASTTPSPISPYATVARLFQRVTALAKRPKLIALRTPGKSSEEARAHYEALGHLDIELNDVGRKQAAAVAHRLSKGPKISVVYSSDLKRALDTAETIASSCGGLQEAMVPLRRCEFLSNWGFLEDERMTNDEVFFGEGISSYDVLENCDSSIWDRVIKDLDLRERHLGDLQGLVYHEASKICPKAYEALSSHRTNQQIPGGGESLDQLYDRCTSALERIGSKHIGERVVVVTHGGVIKSLFERASPSGQGGWVLNTSVNIFHLSEGDIWTIKSWGDVSHLNQTEYLTSAFGGDGTSG</sequence>
<evidence type="ECO:0000313" key="2">
    <source>
        <dbReference type="Proteomes" id="UP001062846"/>
    </source>
</evidence>
<dbReference type="Proteomes" id="UP001062846">
    <property type="component" value="Chromosome 8"/>
</dbReference>
<evidence type="ECO:0000313" key="1">
    <source>
        <dbReference type="EMBL" id="KAI8542194.1"/>
    </source>
</evidence>
<accession>A0ACC0MNJ9</accession>
<proteinExistence type="predicted"/>
<keyword evidence="2" id="KW-1185">Reference proteome</keyword>
<comment type="caution">
    <text evidence="1">The sequence shown here is derived from an EMBL/GenBank/DDBJ whole genome shotgun (WGS) entry which is preliminary data.</text>
</comment>
<reference evidence="1" key="1">
    <citation type="submission" date="2022-02" db="EMBL/GenBank/DDBJ databases">
        <title>Plant Genome Project.</title>
        <authorList>
            <person name="Zhang R.-G."/>
        </authorList>
    </citation>
    <scope>NUCLEOTIDE SEQUENCE</scope>
    <source>
        <strain evidence="1">AT1</strain>
    </source>
</reference>
<protein>
    <submittedName>
        <fullName evidence="1">Uncharacterized protein</fullName>
    </submittedName>
</protein>
<organism evidence="1 2">
    <name type="scientific">Rhododendron molle</name>
    <name type="common">Chinese azalea</name>
    <name type="synonym">Azalea mollis</name>
    <dbReference type="NCBI Taxonomy" id="49168"/>
    <lineage>
        <taxon>Eukaryota</taxon>
        <taxon>Viridiplantae</taxon>
        <taxon>Streptophyta</taxon>
        <taxon>Embryophyta</taxon>
        <taxon>Tracheophyta</taxon>
        <taxon>Spermatophyta</taxon>
        <taxon>Magnoliopsida</taxon>
        <taxon>eudicotyledons</taxon>
        <taxon>Gunneridae</taxon>
        <taxon>Pentapetalae</taxon>
        <taxon>asterids</taxon>
        <taxon>Ericales</taxon>
        <taxon>Ericaceae</taxon>
        <taxon>Ericoideae</taxon>
        <taxon>Rhodoreae</taxon>
        <taxon>Rhododendron</taxon>
    </lineage>
</organism>
<name>A0ACC0MNJ9_RHOML</name>
<dbReference type="EMBL" id="CM046395">
    <property type="protein sequence ID" value="KAI8542194.1"/>
    <property type="molecule type" value="Genomic_DNA"/>
</dbReference>